<dbReference type="InParanoid" id="A0A2J6TLZ1"/>
<feature type="region of interest" description="Disordered" evidence="1">
    <location>
        <begin position="68"/>
        <end position="96"/>
    </location>
</feature>
<dbReference type="AlphaFoldDB" id="A0A2J6TLZ1"/>
<dbReference type="RefSeq" id="XP_024740944.1">
    <property type="nucleotide sequence ID" value="XM_024884578.1"/>
</dbReference>
<evidence type="ECO:0000313" key="2">
    <source>
        <dbReference type="EMBL" id="PMD64040.1"/>
    </source>
</evidence>
<dbReference type="GeneID" id="36592655"/>
<accession>A0A2J6TLZ1</accession>
<evidence type="ECO:0000256" key="1">
    <source>
        <dbReference type="SAM" id="MobiDB-lite"/>
    </source>
</evidence>
<evidence type="ECO:0000313" key="3">
    <source>
        <dbReference type="Proteomes" id="UP000235371"/>
    </source>
</evidence>
<feature type="compositionally biased region" description="Basic and acidic residues" evidence="1">
    <location>
        <begin position="85"/>
        <end position="96"/>
    </location>
</feature>
<dbReference type="OrthoDB" id="5424391at2759"/>
<dbReference type="Proteomes" id="UP000235371">
    <property type="component" value="Unassembled WGS sequence"/>
</dbReference>
<organism evidence="2 3">
    <name type="scientific">Hyaloscypha bicolor E</name>
    <dbReference type="NCBI Taxonomy" id="1095630"/>
    <lineage>
        <taxon>Eukaryota</taxon>
        <taxon>Fungi</taxon>
        <taxon>Dikarya</taxon>
        <taxon>Ascomycota</taxon>
        <taxon>Pezizomycotina</taxon>
        <taxon>Leotiomycetes</taxon>
        <taxon>Helotiales</taxon>
        <taxon>Hyaloscyphaceae</taxon>
        <taxon>Hyaloscypha</taxon>
        <taxon>Hyaloscypha bicolor</taxon>
    </lineage>
</organism>
<reference evidence="2 3" key="1">
    <citation type="submission" date="2016-04" db="EMBL/GenBank/DDBJ databases">
        <title>A degradative enzymes factory behind the ericoid mycorrhizal symbiosis.</title>
        <authorList>
            <consortium name="DOE Joint Genome Institute"/>
            <person name="Martino E."/>
            <person name="Morin E."/>
            <person name="Grelet G."/>
            <person name="Kuo A."/>
            <person name="Kohler A."/>
            <person name="Daghino S."/>
            <person name="Barry K."/>
            <person name="Choi C."/>
            <person name="Cichocki N."/>
            <person name="Clum A."/>
            <person name="Copeland A."/>
            <person name="Hainaut M."/>
            <person name="Haridas S."/>
            <person name="Labutti K."/>
            <person name="Lindquist E."/>
            <person name="Lipzen A."/>
            <person name="Khouja H.-R."/>
            <person name="Murat C."/>
            <person name="Ohm R."/>
            <person name="Olson A."/>
            <person name="Spatafora J."/>
            <person name="Veneault-Fourrey C."/>
            <person name="Henrissat B."/>
            <person name="Grigoriev I."/>
            <person name="Martin F."/>
            <person name="Perotto S."/>
        </authorList>
    </citation>
    <scope>NUCLEOTIDE SEQUENCE [LARGE SCALE GENOMIC DNA]</scope>
    <source>
        <strain evidence="2 3">E</strain>
    </source>
</reference>
<dbReference type="EMBL" id="KZ613774">
    <property type="protein sequence ID" value="PMD64040.1"/>
    <property type="molecule type" value="Genomic_DNA"/>
</dbReference>
<gene>
    <name evidence="2" type="ORF">K444DRAFT_641124</name>
</gene>
<sequence length="433" mass="48734">MFRPSQNLLFRPMPALNKLKIHQPLPLNPRESQQLLNILTTSFRQHLDREHPPFRSDNASWATRLGVEGKIHTQSSTVPRRRRNSDHTAHPTDQHMHSLLTNPLFSVSPGVKGGKRIADPMNIFDQAVAKGMMSISYAYTCLAGVKRKIIQSPVLEVRDGMQESGAGLKVLKWLLSSGTANDNEFLKHKAFGELLMQFLVAEGLQEATWTWIKRALDGRPAIDKLKGSSRLEAREDAIRPLMLLLRAEAMEPNISLDNAYICLSRAAGYFKSLSIVERRPFLGPPGLFLVHQTIFGTHGPSSESSFESFLGLVPLISKDSDFFSAHLNILHPTKPTPDFALNYLSKHMEPTPDPLRKIDGITEARQSRSRIQLCLDTAKLCLETNRFREAHWVMDLLRTNYPRQLGVKEGGRQLEQARAEASSLELLERLSLA</sequence>
<keyword evidence="3" id="KW-1185">Reference proteome</keyword>
<name>A0A2J6TLZ1_9HELO</name>
<proteinExistence type="predicted"/>
<protein>
    <submittedName>
        <fullName evidence="2">Uncharacterized protein</fullName>
    </submittedName>
</protein>